<keyword evidence="1" id="KW-0472">Membrane</keyword>
<feature type="transmembrane region" description="Helical" evidence="1">
    <location>
        <begin position="74"/>
        <end position="97"/>
    </location>
</feature>
<feature type="transmembrane region" description="Helical" evidence="1">
    <location>
        <begin position="209"/>
        <end position="229"/>
    </location>
</feature>
<dbReference type="STRING" id="29170.A0A368FEC7"/>
<feature type="transmembrane region" description="Helical" evidence="1">
    <location>
        <begin position="104"/>
        <end position="124"/>
    </location>
</feature>
<dbReference type="OrthoDB" id="5829951at2759"/>
<gene>
    <name evidence="2" type="ORF">ANCCAN_23697</name>
</gene>
<accession>A0A368FEC7</accession>
<sequence>MANYRRWIYAVNCSIIIVELLLVAYVVKDDLRGLVVSDPYQTHKSYFCHLLYSYDCPGKSSNMLQSEFFDPKKFFNSGFCSFQFFTCIGGLIGVLVSKSYLLSAYWMFVVPLLILDGVMIVPLVEYMSGVHRSIAEHIYNVTTEQVKAGDARCDVWNAIQVAHNCCSPHIVHGFCQLDEEWKRPRFCASPDAESCVFPILRMMHKETDVIAIIIYYVLVPLKFVVVFVLRKDVSDVFMQIVYKPAPYGWDWTTEDDDAGVLEDVYSNYSTKRSIGPELAAVIARARQEMETSEEHG</sequence>
<evidence type="ECO:0000256" key="1">
    <source>
        <dbReference type="SAM" id="Phobius"/>
    </source>
</evidence>
<organism evidence="2 3">
    <name type="scientific">Ancylostoma caninum</name>
    <name type="common">Dog hookworm</name>
    <dbReference type="NCBI Taxonomy" id="29170"/>
    <lineage>
        <taxon>Eukaryota</taxon>
        <taxon>Metazoa</taxon>
        <taxon>Ecdysozoa</taxon>
        <taxon>Nematoda</taxon>
        <taxon>Chromadorea</taxon>
        <taxon>Rhabditida</taxon>
        <taxon>Rhabditina</taxon>
        <taxon>Rhabditomorpha</taxon>
        <taxon>Strongyloidea</taxon>
        <taxon>Ancylostomatidae</taxon>
        <taxon>Ancylostomatinae</taxon>
        <taxon>Ancylostoma</taxon>
    </lineage>
</organism>
<evidence type="ECO:0000313" key="2">
    <source>
        <dbReference type="EMBL" id="RCN30534.1"/>
    </source>
</evidence>
<reference evidence="2 3" key="1">
    <citation type="submission" date="2014-10" db="EMBL/GenBank/DDBJ databases">
        <title>Draft genome of the hookworm Ancylostoma caninum.</title>
        <authorList>
            <person name="Mitreva M."/>
        </authorList>
    </citation>
    <scope>NUCLEOTIDE SEQUENCE [LARGE SCALE GENOMIC DNA]</scope>
    <source>
        <strain evidence="2 3">Baltimore</strain>
    </source>
</reference>
<dbReference type="EMBL" id="JOJR01001534">
    <property type="protein sequence ID" value="RCN30534.1"/>
    <property type="molecule type" value="Genomic_DNA"/>
</dbReference>
<keyword evidence="1" id="KW-0812">Transmembrane</keyword>
<dbReference type="Proteomes" id="UP000252519">
    <property type="component" value="Unassembled WGS sequence"/>
</dbReference>
<keyword evidence="1" id="KW-1133">Transmembrane helix</keyword>
<keyword evidence="3" id="KW-1185">Reference proteome</keyword>
<protein>
    <submittedName>
        <fullName evidence="2">Uncharacterized protein</fullName>
    </submittedName>
</protein>
<feature type="transmembrane region" description="Helical" evidence="1">
    <location>
        <begin position="7"/>
        <end position="27"/>
    </location>
</feature>
<name>A0A368FEC7_ANCCA</name>
<proteinExistence type="predicted"/>
<dbReference type="AlphaFoldDB" id="A0A368FEC7"/>
<comment type="caution">
    <text evidence="2">The sequence shown here is derived from an EMBL/GenBank/DDBJ whole genome shotgun (WGS) entry which is preliminary data.</text>
</comment>
<evidence type="ECO:0000313" key="3">
    <source>
        <dbReference type="Proteomes" id="UP000252519"/>
    </source>
</evidence>